<dbReference type="AlphaFoldDB" id="A0A067TKQ9"/>
<keyword evidence="1" id="KW-0472">Membrane</keyword>
<organism evidence="2 3">
    <name type="scientific">Galerina marginata (strain CBS 339.88)</name>
    <dbReference type="NCBI Taxonomy" id="685588"/>
    <lineage>
        <taxon>Eukaryota</taxon>
        <taxon>Fungi</taxon>
        <taxon>Dikarya</taxon>
        <taxon>Basidiomycota</taxon>
        <taxon>Agaricomycotina</taxon>
        <taxon>Agaricomycetes</taxon>
        <taxon>Agaricomycetidae</taxon>
        <taxon>Agaricales</taxon>
        <taxon>Agaricineae</taxon>
        <taxon>Strophariaceae</taxon>
        <taxon>Galerina</taxon>
    </lineage>
</organism>
<accession>A0A067TKQ9</accession>
<feature type="transmembrane region" description="Helical" evidence="1">
    <location>
        <begin position="71"/>
        <end position="92"/>
    </location>
</feature>
<dbReference type="HOGENOM" id="CLU_035509_7_1_1"/>
<keyword evidence="1" id="KW-0812">Transmembrane</keyword>
<name>A0A067TKQ9_GALM3</name>
<keyword evidence="1" id="KW-1133">Transmembrane helix</keyword>
<feature type="transmembrane region" description="Helical" evidence="1">
    <location>
        <begin position="104"/>
        <end position="124"/>
    </location>
</feature>
<proteinExistence type="predicted"/>
<dbReference type="Proteomes" id="UP000027222">
    <property type="component" value="Unassembled WGS sequence"/>
</dbReference>
<protein>
    <submittedName>
        <fullName evidence="2">Uncharacterized protein</fullName>
    </submittedName>
</protein>
<dbReference type="OrthoDB" id="3261349at2759"/>
<reference evidence="3" key="1">
    <citation type="journal article" date="2014" name="Proc. Natl. Acad. Sci. U.S.A.">
        <title>Extensive sampling of basidiomycete genomes demonstrates inadequacy of the white-rot/brown-rot paradigm for wood decay fungi.</title>
        <authorList>
            <person name="Riley R."/>
            <person name="Salamov A.A."/>
            <person name="Brown D.W."/>
            <person name="Nagy L.G."/>
            <person name="Floudas D."/>
            <person name="Held B.W."/>
            <person name="Levasseur A."/>
            <person name="Lombard V."/>
            <person name="Morin E."/>
            <person name="Otillar R."/>
            <person name="Lindquist E.A."/>
            <person name="Sun H."/>
            <person name="LaButti K.M."/>
            <person name="Schmutz J."/>
            <person name="Jabbour D."/>
            <person name="Luo H."/>
            <person name="Baker S.E."/>
            <person name="Pisabarro A.G."/>
            <person name="Walton J.D."/>
            <person name="Blanchette R.A."/>
            <person name="Henrissat B."/>
            <person name="Martin F."/>
            <person name="Cullen D."/>
            <person name="Hibbett D.S."/>
            <person name="Grigoriev I.V."/>
        </authorList>
    </citation>
    <scope>NUCLEOTIDE SEQUENCE [LARGE SCALE GENOMIC DNA]</scope>
    <source>
        <strain evidence="3">CBS 339.88</strain>
    </source>
</reference>
<dbReference type="EMBL" id="KL142373">
    <property type="protein sequence ID" value="KDR79543.1"/>
    <property type="molecule type" value="Genomic_DNA"/>
</dbReference>
<evidence type="ECO:0000256" key="1">
    <source>
        <dbReference type="SAM" id="Phobius"/>
    </source>
</evidence>
<evidence type="ECO:0000313" key="2">
    <source>
        <dbReference type="EMBL" id="KDR79543.1"/>
    </source>
</evidence>
<gene>
    <name evidence="2" type="ORF">GALMADRAFT_208873</name>
</gene>
<keyword evidence="3" id="KW-1185">Reference proteome</keyword>
<sequence>MIASPEESRIGLDNHFLFVALCKQPVRVSGTWIITKGTLIAYKLNCKFIFNCTLSASFGSKPDRLQTCLTIVAYHEFLITVTQVVIGGIVILRTHAIYGRSRRILFLLVVVAVGVSAYGISSIIQEKGNKHLKSDLSSSGCMLPTSNNGVRGLAETWSGHVVFDTLVFLLTLYKSVTTKRQGFSILTVMLRDVSLSSHECPTNFAKNYLKGMTATTTNVLSSAMISRLMLNLRDPQWNTEHDTRQREEIILSNLVFEAGAEASTSASNKSFSGDEWTGLEVIHSTGGIHIHEDLPKSQGTHPNKADTFQSVEQFV</sequence>
<evidence type="ECO:0000313" key="3">
    <source>
        <dbReference type="Proteomes" id="UP000027222"/>
    </source>
</evidence>